<dbReference type="AlphaFoldDB" id="A0A0L6CZ87"/>
<dbReference type="InterPro" id="IPR008920">
    <property type="entry name" value="TF_FadR/GntR_C"/>
</dbReference>
<dbReference type="OrthoDB" id="7768882at2"/>
<dbReference type="EMBL" id="LGVV01000003">
    <property type="protein sequence ID" value="KNX43016.1"/>
    <property type="molecule type" value="Genomic_DNA"/>
</dbReference>
<evidence type="ECO:0000313" key="7">
    <source>
        <dbReference type="Proteomes" id="UP000037046"/>
    </source>
</evidence>
<protein>
    <submittedName>
        <fullName evidence="6">FCD domain protein</fullName>
    </submittedName>
</protein>
<gene>
    <name evidence="6" type="ORF">ROTO_04210</name>
</gene>
<evidence type="ECO:0000256" key="2">
    <source>
        <dbReference type="ARBA" id="ARBA00023125"/>
    </source>
</evidence>
<dbReference type="Gene3D" id="1.20.120.530">
    <property type="entry name" value="GntR ligand-binding domain-like"/>
    <property type="match status" value="1"/>
</dbReference>
<evidence type="ECO:0000256" key="4">
    <source>
        <dbReference type="SAM" id="MobiDB-lite"/>
    </source>
</evidence>
<evidence type="ECO:0000256" key="3">
    <source>
        <dbReference type="ARBA" id="ARBA00023163"/>
    </source>
</evidence>
<accession>A0A0L6CZ87</accession>
<dbReference type="PATRIC" id="fig|74031.6.peg.431"/>
<dbReference type="InterPro" id="IPR036390">
    <property type="entry name" value="WH_DNA-bd_sf"/>
</dbReference>
<dbReference type="InterPro" id="IPR011711">
    <property type="entry name" value="GntR_C"/>
</dbReference>
<dbReference type="InterPro" id="IPR036388">
    <property type="entry name" value="WH-like_DNA-bd_sf"/>
</dbReference>
<comment type="caution">
    <text evidence="6">The sequence shown here is derived from an EMBL/GenBank/DDBJ whole genome shotgun (WGS) entry which is preliminary data.</text>
</comment>
<organism evidence="6 7">
    <name type="scientific">Roseovarius tolerans</name>
    <dbReference type="NCBI Taxonomy" id="74031"/>
    <lineage>
        <taxon>Bacteria</taxon>
        <taxon>Pseudomonadati</taxon>
        <taxon>Pseudomonadota</taxon>
        <taxon>Alphaproteobacteria</taxon>
        <taxon>Rhodobacterales</taxon>
        <taxon>Roseobacteraceae</taxon>
        <taxon>Roseovarius</taxon>
    </lineage>
</organism>
<dbReference type="Gene3D" id="1.10.10.10">
    <property type="entry name" value="Winged helix-like DNA-binding domain superfamily/Winged helix DNA-binding domain"/>
    <property type="match status" value="1"/>
</dbReference>
<dbReference type="PANTHER" id="PTHR43537">
    <property type="entry name" value="TRANSCRIPTIONAL REGULATOR, GNTR FAMILY"/>
    <property type="match status" value="1"/>
</dbReference>
<feature type="domain" description="GntR C-terminal" evidence="5">
    <location>
        <begin position="103"/>
        <end position="231"/>
    </location>
</feature>
<sequence length="241" mass="26605">MRDLKKDFQGLQDTRAASTTTSPRSDKGDGLTDQAHQALLARLRNGGLASGSFLSMPMLVEELGLPMAATREAVKRAEASGLLRILPKRGITVMDAGPETTRECLELRAMFDCEGARRIIESGADFPLATLRAEHERLHDAAATTMTAGLPDVAIRTDLSLHDALARGLDSGLAQRLYAENRDRIAVIQNTRPFLADRIASAMREHLAILDAIEARDTPRAMSEIREHLRHTLRWWGVYLD</sequence>
<dbReference type="PANTHER" id="PTHR43537:SF24">
    <property type="entry name" value="GLUCONATE OPERON TRANSCRIPTIONAL REPRESSOR"/>
    <property type="match status" value="1"/>
</dbReference>
<dbReference type="SMART" id="SM00895">
    <property type="entry name" value="FCD"/>
    <property type="match status" value="1"/>
</dbReference>
<evidence type="ECO:0000259" key="5">
    <source>
        <dbReference type="SMART" id="SM00895"/>
    </source>
</evidence>
<keyword evidence="7" id="KW-1185">Reference proteome</keyword>
<dbReference type="GO" id="GO:0003677">
    <property type="term" value="F:DNA binding"/>
    <property type="evidence" value="ECO:0007669"/>
    <property type="project" value="UniProtKB-KW"/>
</dbReference>
<keyword evidence="3" id="KW-0804">Transcription</keyword>
<name>A0A0L6CZ87_9RHOB</name>
<dbReference type="STRING" id="74031.SAMN04488077_103186"/>
<dbReference type="SUPFAM" id="SSF48008">
    <property type="entry name" value="GntR ligand-binding domain-like"/>
    <property type="match status" value="1"/>
</dbReference>
<keyword evidence="1" id="KW-0805">Transcription regulation</keyword>
<feature type="compositionally biased region" description="Low complexity" evidence="4">
    <location>
        <begin position="14"/>
        <end position="23"/>
    </location>
</feature>
<evidence type="ECO:0000256" key="1">
    <source>
        <dbReference type="ARBA" id="ARBA00023015"/>
    </source>
</evidence>
<reference evidence="7" key="1">
    <citation type="submission" date="2015-07" db="EMBL/GenBank/DDBJ databases">
        <title>Draft Genome Sequence of Roseovarius tolerans EL-164, a producer of N-Acylated Alanine Methyl Esters (NAMEs).</title>
        <authorList>
            <person name="Voget S."/>
            <person name="Bruns H."/>
            <person name="Wagner-Doebler I."/>
            <person name="Schulz S."/>
            <person name="Daniel R."/>
        </authorList>
    </citation>
    <scope>NUCLEOTIDE SEQUENCE [LARGE SCALE GENOMIC DNA]</scope>
    <source>
        <strain evidence="7">EL-164</strain>
    </source>
</reference>
<evidence type="ECO:0000313" key="6">
    <source>
        <dbReference type="EMBL" id="KNX43016.1"/>
    </source>
</evidence>
<dbReference type="Proteomes" id="UP000037046">
    <property type="component" value="Unassembled WGS sequence"/>
</dbReference>
<dbReference type="Pfam" id="PF07729">
    <property type="entry name" value="FCD"/>
    <property type="match status" value="1"/>
</dbReference>
<proteinExistence type="predicted"/>
<dbReference type="SUPFAM" id="SSF46785">
    <property type="entry name" value="Winged helix' DNA-binding domain"/>
    <property type="match status" value="1"/>
</dbReference>
<keyword evidence="2" id="KW-0238">DNA-binding</keyword>
<feature type="region of interest" description="Disordered" evidence="4">
    <location>
        <begin position="1"/>
        <end position="31"/>
    </location>
</feature>